<keyword evidence="5" id="KW-0998">Cell outer membrane</keyword>
<dbReference type="KEGG" id="echi:FKX85_10220"/>
<dbReference type="InterPro" id="IPR011990">
    <property type="entry name" value="TPR-like_helical_dom_sf"/>
</dbReference>
<proteinExistence type="inferred from homology"/>
<accession>A0A514CHT6</accession>
<gene>
    <name evidence="8" type="ORF">FKX85_10220</name>
</gene>
<dbReference type="EMBL" id="CP041253">
    <property type="protein sequence ID" value="QDH79389.1"/>
    <property type="molecule type" value="Genomic_DNA"/>
</dbReference>
<dbReference type="RefSeq" id="WP_141614633.1">
    <property type="nucleotide sequence ID" value="NZ_CP041253.1"/>
</dbReference>
<feature type="domain" description="SusD-like N-terminal" evidence="7">
    <location>
        <begin position="36"/>
        <end position="218"/>
    </location>
</feature>
<comment type="similarity">
    <text evidence="2">Belongs to the SusD family.</text>
</comment>
<keyword evidence="4" id="KW-0472">Membrane</keyword>
<evidence type="ECO:0000259" key="7">
    <source>
        <dbReference type="Pfam" id="PF14322"/>
    </source>
</evidence>
<evidence type="ECO:0000256" key="5">
    <source>
        <dbReference type="ARBA" id="ARBA00023237"/>
    </source>
</evidence>
<dbReference type="SUPFAM" id="SSF48452">
    <property type="entry name" value="TPR-like"/>
    <property type="match status" value="1"/>
</dbReference>
<dbReference type="AlphaFoldDB" id="A0A514CHT6"/>
<evidence type="ECO:0000256" key="2">
    <source>
        <dbReference type="ARBA" id="ARBA00006275"/>
    </source>
</evidence>
<keyword evidence="3" id="KW-0732">Signal</keyword>
<dbReference type="Gene3D" id="1.25.40.390">
    <property type="match status" value="1"/>
</dbReference>
<evidence type="ECO:0000313" key="9">
    <source>
        <dbReference type="Proteomes" id="UP000316614"/>
    </source>
</evidence>
<dbReference type="Pfam" id="PF14322">
    <property type="entry name" value="SusD-like_3"/>
    <property type="match status" value="1"/>
</dbReference>
<keyword evidence="9" id="KW-1185">Reference proteome</keyword>
<evidence type="ECO:0000256" key="3">
    <source>
        <dbReference type="ARBA" id="ARBA00022729"/>
    </source>
</evidence>
<protein>
    <submittedName>
        <fullName evidence="8">RagB/SusD family nutrient uptake outer membrane protein</fullName>
    </submittedName>
</protein>
<organism evidence="8 9">
    <name type="scientific">Echinicola soli</name>
    <dbReference type="NCBI Taxonomy" id="2591634"/>
    <lineage>
        <taxon>Bacteria</taxon>
        <taxon>Pseudomonadati</taxon>
        <taxon>Bacteroidota</taxon>
        <taxon>Cytophagia</taxon>
        <taxon>Cytophagales</taxon>
        <taxon>Cyclobacteriaceae</taxon>
        <taxon>Echinicola</taxon>
    </lineage>
</organism>
<dbReference type="GO" id="GO:0009279">
    <property type="term" value="C:cell outer membrane"/>
    <property type="evidence" value="ECO:0007669"/>
    <property type="project" value="UniProtKB-SubCell"/>
</dbReference>
<evidence type="ECO:0000256" key="4">
    <source>
        <dbReference type="ARBA" id="ARBA00023136"/>
    </source>
</evidence>
<sequence>MKYLNKKYWIGLAVLTLSACNIDRSPYDSITSDDLTNSETSAQSVTLGNYSRMKGWSDNWHRLFEYPSDNVALSGTTTDPLFFTYNYQRIPNGSRAAGFWRSSYQIIVGTNKVIEAVEEGKSDADDQLLAENYYIRALMHYQLVNIFGRPYVQGRDNEGVPLKLDGDPERIPVRSTVGEVYDQVASDLLRAASLFTADKSNVYATKEAAWALLSRLYLYMEDNTKAIEYADMVINSGKFSLVATERLADYTKLAPESNSETIFAIKFIPDADYASNGWYTVGSLYANIQGTGWGEMYASRRYLEMVREYPEDQRYNFIKPVVVDESITWALYVDDSYSYKWKEVTASGEDYVYTEDGQQKMLERESDGHGGYHYFIQTAQGRKRVLIDNKLDVRNGFPKYYVLKCSGQEDQVHLWSPVISRLAEMYLNRAEANAKSGNDAMALEDVNLIRSRAGIPDVGLHTMANLGDKSVLDVVLEERQLELAYEGHRKMDVFRNGRTMNREYPGTHLSGNSPIYTIPANDNAVVEYLPEGQLLIHDGLTQNP</sequence>
<dbReference type="Pfam" id="PF07980">
    <property type="entry name" value="SusD_RagB"/>
    <property type="match status" value="1"/>
</dbReference>
<dbReference type="InterPro" id="IPR033985">
    <property type="entry name" value="SusD-like_N"/>
</dbReference>
<name>A0A514CHT6_9BACT</name>
<dbReference type="Proteomes" id="UP000316614">
    <property type="component" value="Chromosome"/>
</dbReference>
<feature type="domain" description="RagB/SusD" evidence="6">
    <location>
        <begin position="260"/>
        <end position="506"/>
    </location>
</feature>
<evidence type="ECO:0000256" key="1">
    <source>
        <dbReference type="ARBA" id="ARBA00004442"/>
    </source>
</evidence>
<dbReference type="PROSITE" id="PS51257">
    <property type="entry name" value="PROKAR_LIPOPROTEIN"/>
    <property type="match status" value="1"/>
</dbReference>
<evidence type="ECO:0000259" key="6">
    <source>
        <dbReference type="Pfam" id="PF07980"/>
    </source>
</evidence>
<evidence type="ECO:0000313" key="8">
    <source>
        <dbReference type="EMBL" id="QDH79389.1"/>
    </source>
</evidence>
<reference evidence="8 9" key="1">
    <citation type="submission" date="2019-06" db="EMBL/GenBank/DDBJ databases">
        <title>Echinicola alkalisoli sp. nov. isolated from saline soil.</title>
        <authorList>
            <person name="Sun J.-Q."/>
            <person name="Xu L."/>
        </authorList>
    </citation>
    <scope>NUCLEOTIDE SEQUENCE [LARGE SCALE GENOMIC DNA]</scope>
    <source>
        <strain evidence="8 9">LN3S3</strain>
    </source>
</reference>
<dbReference type="InterPro" id="IPR012944">
    <property type="entry name" value="SusD_RagB_dom"/>
</dbReference>
<dbReference type="OrthoDB" id="621570at2"/>
<comment type="subcellular location">
    <subcellularLocation>
        <location evidence="1">Cell outer membrane</location>
    </subcellularLocation>
</comment>